<dbReference type="Proteomes" id="UP001179952">
    <property type="component" value="Unassembled WGS sequence"/>
</dbReference>
<proteinExistence type="predicted"/>
<protein>
    <recommendedName>
        <fullName evidence="3">RNase H type-1 domain-containing protein</fullName>
    </recommendedName>
</protein>
<evidence type="ECO:0000313" key="1">
    <source>
        <dbReference type="EMBL" id="KAK1266108.1"/>
    </source>
</evidence>
<keyword evidence="2" id="KW-1185">Reference proteome</keyword>
<evidence type="ECO:0000313" key="2">
    <source>
        <dbReference type="Proteomes" id="UP001179952"/>
    </source>
</evidence>
<gene>
    <name evidence="1" type="ORF">QJS04_geneDACA000440</name>
</gene>
<evidence type="ECO:0008006" key="3">
    <source>
        <dbReference type="Google" id="ProtNLM"/>
    </source>
</evidence>
<dbReference type="AlphaFoldDB" id="A0AAV9APT4"/>
<dbReference type="EMBL" id="JAUJYN010000007">
    <property type="protein sequence ID" value="KAK1266108.1"/>
    <property type="molecule type" value="Genomic_DNA"/>
</dbReference>
<name>A0AAV9APT4_ACOGR</name>
<sequence length="72" mass="8191">MPDDILVCKAMMGLGNIPMELANLHAFIIGMKLSLTRGIQHLRVIGNFDAINVCLFMCYCIYKHMIQTKNVY</sequence>
<accession>A0AAV9APT4</accession>
<comment type="caution">
    <text evidence="1">The sequence shown here is derived from an EMBL/GenBank/DDBJ whole genome shotgun (WGS) entry which is preliminary data.</text>
</comment>
<organism evidence="1 2">
    <name type="scientific">Acorus gramineus</name>
    <name type="common">Dwarf sweet flag</name>
    <dbReference type="NCBI Taxonomy" id="55184"/>
    <lineage>
        <taxon>Eukaryota</taxon>
        <taxon>Viridiplantae</taxon>
        <taxon>Streptophyta</taxon>
        <taxon>Embryophyta</taxon>
        <taxon>Tracheophyta</taxon>
        <taxon>Spermatophyta</taxon>
        <taxon>Magnoliopsida</taxon>
        <taxon>Liliopsida</taxon>
        <taxon>Acoraceae</taxon>
        <taxon>Acorus</taxon>
    </lineage>
</organism>
<reference evidence="1" key="1">
    <citation type="journal article" date="2023" name="Nat. Commun.">
        <title>Diploid and tetraploid genomes of Acorus and the evolution of monocots.</title>
        <authorList>
            <person name="Ma L."/>
            <person name="Liu K.W."/>
            <person name="Li Z."/>
            <person name="Hsiao Y.Y."/>
            <person name="Qi Y."/>
            <person name="Fu T."/>
            <person name="Tang G.D."/>
            <person name="Zhang D."/>
            <person name="Sun W.H."/>
            <person name="Liu D.K."/>
            <person name="Li Y."/>
            <person name="Chen G.Z."/>
            <person name="Liu X.D."/>
            <person name="Liao X.Y."/>
            <person name="Jiang Y.T."/>
            <person name="Yu X."/>
            <person name="Hao Y."/>
            <person name="Huang J."/>
            <person name="Zhao X.W."/>
            <person name="Ke S."/>
            <person name="Chen Y.Y."/>
            <person name="Wu W.L."/>
            <person name="Hsu J.L."/>
            <person name="Lin Y.F."/>
            <person name="Huang M.D."/>
            <person name="Li C.Y."/>
            <person name="Huang L."/>
            <person name="Wang Z.W."/>
            <person name="Zhao X."/>
            <person name="Zhong W.Y."/>
            <person name="Peng D.H."/>
            <person name="Ahmad S."/>
            <person name="Lan S."/>
            <person name="Zhang J.S."/>
            <person name="Tsai W.C."/>
            <person name="Van de Peer Y."/>
            <person name="Liu Z.J."/>
        </authorList>
    </citation>
    <scope>NUCLEOTIDE SEQUENCE</scope>
    <source>
        <strain evidence="1">SCP</strain>
    </source>
</reference>
<reference evidence="1" key="2">
    <citation type="submission" date="2023-06" db="EMBL/GenBank/DDBJ databases">
        <authorList>
            <person name="Ma L."/>
            <person name="Liu K.-W."/>
            <person name="Li Z."/>
            <person name="Hsiao Y.-Y."/>
            <person name="Qi Y."/>
            <person name="Fu T."/>
            <person name="Tang G."/>
            <person name="Zhang D."/>
            <person name="Sun W.-H."/>
            <person name="Liu D.-K."/>
            <person name="Li Y."/>
            <person name="Chen G.-Z."/>
            <person name="Liu X.-D."/>
            <person name="Liao X.-Y."/>
            <person name="Jiang Y.-T."/>
            <person name="Yu X."/>
            <person name="Hao Y."/>
            <person name="Huang J."/>
            <person name="Zhao X.-W."/>
            <person name="Ke S."/>
            <person name="Chen Y.-Y."/>
            <person name="Wu W.-L."/>
            <person name="Hsu J.-L."/>
            <person name="Lin Y.-F."/>
            <person name="Huang M.-D."/>
            <person name="Li C.-Y."/>
            <person name="Huang L."/>
            <person name="Wang Z.-W."/>
            <person name="Zhao X."/>
            <person name="Zhong W.-Y."/>
            <person name="Peng D.-H."/>
            <person name="Ahmad S."/>
            <person name="Lan S."/>
            <person name="Zhang J.-S."/>
            <person name="Tsai W.-C."/>
            <person name="Van De Peer Y."/>
            <person name="Liu Z.-J."/>
        </authorList>
    </citation>
    <scope>NUCLEOTIDE SEQUENCE</scope>
    <source>
        <strain evidence="1">SCP</strain>
        <tissue evidence="1">Leaves</tissue>
    </source>
</reference>